<keyword evidence="3" id="KW-1185">Reference proteome</keyword>
<sequence>MPKKHKTKCAKITGRIPDIIVVEPSECDRLASKKFEDLVEGCWLFSRPPPVLYEREPAVTARRAEVARYLISGDGEEPVYVRQKLSTCPNETEPKSVVPKFHERLQSSPHIISPQEHRRLIHRKSMS</sequence>
<evidence type="ECO:0000313" key="3">
    <source>
        <dbReference type="Proteomes" id="UP001152798"/>
    </source>
</evidence>
<proteinExistence type="predicted"/>
<reference evidence="2" key="1">
    <citation type="submission" date="2022-01" db="EMBL/GenBank/DDBJ databases">
        <authorList>
            <person name="King R."/>
        </authorList>
    </citation>
    <scope>NUCLEOTIDE SEQUENCE</scope>
</reference>
<gene>
    <name evidence="2" type="ORF">NEZAVI_LOCUS13045</name>
</gene>
<evidence type="ECO:0000256" key="1">
    <source>
        <dbReference type="SAM" id="MobiDB-lite"/>
    </source>
</evidence>
<accession>A0A9P0HN06</accession>
<dbReference type="OrthoDB" id="6621362at2759"/>
<protein>
    <submittedName>
        <fullName evidence="2">Uncharacterized protein</fullName>
    </submittedName>
</protein>
<name>A0A9P0HN06_NEZVI</name>
<dbReference type="EMBL" id="OV725082">
    <property type="protein sequence ID" value="CAH1404677.1"/>
    <property type="molecule type" value="Genomic_DNA"/>
</dbReference>
<organism evidence="2 3">
    <name type="scientific">Nezara viridula</name>
    <name type="common">Southern green stink bug</name>
    <name type="synonym">Cimex viridulus</name>
    <dbReference type="NCBI Taxonomy" id="85310"/>
    <lineage>
        <taxon>Eukaryota</taxon>
        <taxon>Metazoa</taxon>
        <taxon>Ecdysozoa</taxon>
        <taxon>Arthropoda</taxon>
        <taxon>Hexapoda</taxon>
        <taxon>Insecta</taxon>
        <taxon>Pterygota</taxon>
        <taxon>Neoptera</taxon>
        <taxon>Paraneoptera</taxon>
        <taxon>Hemiptera</taxon>
        <taxon>Heteroptera</taxon>
        <taxon>Panheteroptera</taxon>
        <taxon>Pentatomomorpha</taxon>
        <taxon>Pentatomoidea</taxon>
        <taxon>Pentatomidae</taxon>
        <taxon>Pentatominae</taxon>
        <taxon>Nezara</taxon>
    </lineage>
</organism>
<feature type="region of interest" description="Disordered" evidence="1">
    <location>
        <begin position="108"/>
        <end position="127"/>
    </location>
</feature>
<dbReference type="Proteomes" id="UP001152798">
    <property type="component" value="Chromosome 6"/>
</dbReference>
<dbReference type="AlphaFoldDB" id="A0A9P0HN06"/>
<evidence type="ECO:0000313" key="2">
    <source>
        <dbReference type="EMBL" id="CAH1404677.1"/>
    </source>
</evidence>